<dbReference type="EC" id="2.7.7.65" evidence="1"/>
<dbReference type="SMART" id="SM00267">
    <property type="entry name" value="GGDEF"/>
    <property type="match status" value="1"/>
</dbReference>
<feature type="domain" description="Response regulatory" evidence="4">
    <location>
        <begin position="9"/>
        <end position="124"/>
    </location>
</feature>
<proteinExistence type="predicted"/>
<dbReference type="InterPro" id="IPR043128">
    <property type="entry name" value="Rev_trsase/Diguanyl_cyclase"/>
</dbReference>
<keyword evidence="3" id="KW-0597">Phosphoprotein</keyword>
<dbReference type="InterPro" id="IPR000160">
    <property type="entry name" value="GGDEF_dom"/>
</dbReference>
<organism evidence="6 7">
    <name type="scientific">Geoanaerobacter pelophilus</name>
    <dbReference type="NCBI Taxonomy" id="60036"/>
    <lineage>
        <taxon>Bacteria</taxon>
        <taxon>Pseudomonadati</taxon>
        <taxon>Thermodesulfobacteriota</taxon>
        <taxon>Desulfuromonadia</taxon>
        <taxon>Geobacterales</taxon>
        <taxon>Geobacteraceae</taxon>
        <taxon>Geoanaerobacter</taxon>
    </lineage>
</organism>
<dbReference type="Pfam" id="PF00072">
    <property type="entry name" value="Response_reg"/>
    <property type="match status" value="1"/>
</dbReference>
<dbReference type="GO" id="GO:0005886">
    <property type="term" value="C:plasma membrane"/>
    <property type="evidence" value="ECO:0007669"/>
    <property type="project" value="TreeGrafter"/>
</dbReference>
<dbReference type="CDD" id="cd19920">
    <property type="entry name" value="REC_PA4781-like"/>
    <property type="match status" value="1"/>
</dbReference>
<evidence type="ECO:0000259" key="5">
    <source>
        <dbReference type="PROSITE" id="PS50887"/>
    </source>
</evidence>
<reference evidence="6 7" key="1">
    <citation type="submission" date="2021-05" db="EMBL/GenBank/DDBJ databases">
        <title>The draft genome of Geobacter pelophilus DSM 12255.</title>
        <authorList>
            <person name="Xu Z."/>
            <person name="Masuda Y."/>
            <person name="Itoh H."/>
            <person name="Senoo K."/>
        </authorList>
    </citation>
    <scope>NUCLEOTIDE SEQUENCE [LARGE SCALE GENOMIC DNA]</scope>
    <source>
        <strain evidence="6 7">DSM 12255</strain>
    </source>
</reference>
<evidence type="ECO:0000256" key="1">
    <source>
        <dbReference type="ARBA" id="ARBA00012528"/>
    </source>
</evidence>
<dbReference type="PANTHER" id="PTHR45138:SF9">
    <property type="entry name" value="DIGUANYLATE CYCLASE DGCM-RELATED"/>
    <property type="match status" value="1"/>
</dbReference>
<dbReference type="CDD" id="cd01949">
    <property type="entry name" value="GGDEF"/>
    <property type="match status" value="1"/>
</dbReference>
<dbReference type="PROSITE" id="PS50887">
    <property type="entry name" value="GGDEF"/>
    <property type="match status" value="1"/>
</dbReference>
<dbReference type="GO" id="GO:0043709">
    <property type="term" value="P:cell adhesion involved in single-species biofilm formation"/>
    <property type="evidence" value="ECO:0007669"/>
    <property type="project" value="TreeGrafter"/>
</dbReference>
<dbReference type="SMART" id="SM00448">
    <property type="entry name" value="REC"/>
    <property type="match status" value="1"/>
</dbReference>
<dbReference type="Proteomes" id="UP000811899">
    <property type="component" value="Unassembled WGS sequence"/>
</dbReference>
<dbReference type="AlphaFoldDB" id="A0AAW4L3H7"/>
<name>A0AAW4L3H7_9BACT</name>
<dbReference type="Pfam" id="PF00990">
    <property type="entry name" value="GGDEF"/>
    <property type="match status" value="1"/>
</dbReference>
<dbReference type="GO" id="GO:0000160">
    <property type="term" value="P:phosphorelay signal transduction system"/>
    <property type="evidence" value="ECO:0007669"/>
    <property type="project" value="InterPro"/>
</dbReference>
<dbReference type="InterPro" id="IPR029787">
    <property type="entry name" value="Nucleotide_cyclase"/>
</dbReference>
<feature type="modified residue" description="4-aspartylphosphate" evidence="3">
    <location>
        <position position="57"/>
    </location>
</feature>
<dbReference type="SUPFAM" id="SSF52172">
    <property type="entry name" value="CheY-like"/>
    <property type="match status" value="1"/>
</dbReference>
<dbReference type="GO" id="GO:0052621">
    <property type="term" value="F:diguanylate cyclase activity"/>
    <property type="evidence" value="ECO:0007669"/>
    <property type="project" value="UniProtKB-EC"/>
</dbReference>
<comment type="caution">
    <text evidence="6">The sequence shown here is derived from an EMBL/GenBank/DDBJ whole genome shotgun (WGS) entry which is preliminary data.</text>
</comment>
<dbReference type="EMBL" id="JAHCVJ010000002">
    <property type="protein sequence ID" value="MBT0664107.1"/>
    <property type="molecule type" value="Genomic_DNA"/>
</dbReference>
<dbReference type="Gene3D" id="3.30.70.270">
    <property type="match status" value="1"/>
</dbReference>
<evidence type="ECO:0000313" key="7">
    <source>
        <dbReference type="Proteomes" id="UP000811899"/>
    </source>
</evidence>
<sequence length="304" mass="34097">MKTVNELPKVLVVDDAPINIQLLNDALQENHRVFFATNGKDALKIAATSLPDLILLDIMMPDMDGYEVCRKFKADPLLKDIPIIFITAMSQQEDESSGLELGAVDYITKPFNPSIVRLRVRNQLELKRQRDLLGRLSCMDGLTGLHNRRGFDEFIDREWRRAIRNRSPMSIIMIDIDHFKDYNDAYGHLAGDDCLKRVAYLLEASLERPADFIARYGGEEFICVLPDTEMPGTLVLAEKLRLAIESAAIPHQFSMVAPCVTISLGAISEIPSPASDSKELLNRADKLLYLAKRKGRNQVAGDQG</sequence>
<comment type="catalytic activity">
    <reaction evidence="2">
        <text>2 GTP = 3',3'-c-di-GMP + 2 diphosphate</text>
        <dbReference type="Rhea" id="RHEA:24898"/>
        <dbReference type="ChEBI" id="CHEBI:33019"/>
        <dbReference type="ChEBI" id="CHEBI:37565"/>
        <dbReference type="ChEBI" id="CHEBI:58805"/>
        <dbReference type="EC" id="2.7.7.65"/>
    </reaction>
</comment>
<dbReference type="PANTHER" id="PTHR45138">
    <property type="entry name" value="REGULATORY COMPONENTS OF SENSORY TRANSDUCTION SYSTEM"/>
    <property type="match status" value="1"/>
</dbReference>
<protein>
    <recommendedName>
        <fullName evidence="1">diguanylate cyclase</fullName>
        <ecNumber evidence="1">2.7.7.65</ecNumber>
    </recommendedName>
</protein>
<evidence type="ECO:0000313" key="6">
    <source>
        <dbReference type="EMBL" id="MBT0664107.1"/>
    </source>
</evidence>
<dbReference type="InterPro" id="IPR001789">
    <property type="entry name" value="Sig_transdc_resp-reg_receiver"/>
</dbReference>
<feature type="domain" description="GGDEF" evidence="5">
    <location>
        <begin position="167"/>
        <end position="304"/>
    </location>
</feature>
<dbReference type="NCBIfam" id="TIGR00254">
    <property type="entry name" value="GGDEF"/>
    <property type="match status" value="1"/>
</dbReference>
<accession>A0AAW4L3H7</accession>
<dbReference type="Gene3D" id="3.40.50.2300">
    <property type="match status" value="1"/>
</dbReference>
<dbReference type="InterPro" id="IPR011006">
    <property type="entry name" value="CheY-like_superfamily"/>
</dbReference>
<dbReference type="FunFam" id="3.30.70.270:FF:000001">
    <property type="entry name" value="Diguanylate cyclase domain protein"/>
    <property type="match status" value="1"/>
</dbReference>
<dbReference type="GO" id="GO:1902201">
    <property type="term" value="P:negative regulation of bacterial-type flagellum-dependent cell motility"/>
    <property type="evidence" value="ECO:0007669"/>
    <property type="project" value="TreeGrafter"/>
</dbReference>
<evidence type="ECO:0000259" key="4">
    <source>
        <dbReference type="PROSITE" id="PS50110"/>
    </source>
</evidence>
<dbReference type="RefSeq" id="WP_214170872.1">
    <property type="nucleotide sequence ID" value="NZ_JAHCVJ010000002.1"/>
</dbReference>
<dbReference type="SUPFAM" id="SSF55073">
    <property type="entry name" value="Nucleotide cyclase"/>
    <property type="match status" value="1"/>
</dbReference>
<evidence type="ECO:0000256" key="2">
    <source>
        <dbReference type="ARBA" id="ARBA00034247"/>
    </source>
</evidence>
<gene>
    <name evidence="6" type="ORF">KI809_07305</name>
</gene>
<evidence type="ECO:0000256" key="3">
    <source>
        <dbReference type="PROSITE-ProRule" id="PRU00169"/>
    </source>
</evidence>
<dbReference type="InterPro" id="IPR050469">
    <property type="entry name" value="Diguanylate_Cyclase"/>
</dbReference>
<keyword evidence="7" id="KW-1185">Reference proteome</keyword>
<dbReference type="PROSITE" id="PS50110">
    <property type="entry name" value="RESPONSE_REGULATORY"/>
    <property type="match status" value="1"/>
</dbReference>